<protein>
    <recommendedName>
        <fullName evidence="3">Tubulin/FtsZ GTPase domain-containing protein</fullName>
    </recommendedName>
</protein>
<comment type="caution">
    <text evidence="1">The sequence shown here is derived from an EMBL/GenBank/DDBJ whole genome shotgun (WGS) entry which is preliminary data.</text>
</comment>
<evidence type="ECO:0008006" key="3">
    <source>
        <dbReference type="Google" id="ProtNLM"/>
    </source>
</evidence>
<dbReference type="Gene3D" id="3.40.50.1440">
    <property type="entry name" value="Tubulin/FtsZ, GTPase domain"/>
    <property type="match status" value="1"/>
</dbReference>
<dbReference type="EMBL" id="JAEANY010000004">
    <property type="protein sequence ID" value="MBH5323305.1"/>
    <property type="molecule type" value="Genomic_DNA"/>
</dbReference>
<dbReference type="InterPro" id="IPR036525">
    <property type="entry name" value="Tubulin/FtsZ_GTPase_sf"/>
</dbReference>
<name>A0ABS0N6B3_9SPHN</name>
<organism evidence="1 2">
    <name type="scientific">Aurantiacibacter sediminis</name>
    <dbReference type="NCBI Taxonomy" id="2793064"/>
    <lineage>
        <taxon>Bacteria</taxon>
        <taxon>Pseudomonadati</taxon>
        <taxon>Pseudomonadota</taxon>
        <taxon>Alphaproteobacteria</taxon>
        <taxon>Sphingomonadales</taxon>
        <taxon>Erythrobacteraceae</taxon>
        <taxon>Aurantiacibacter</taxon>
    </lineage>
</organism>
<proteinExistence type="predicted"/>
<reference evidence="1 2" key="1">
    <citation type="submission" date="2020-11" db="EMBL/GenBank/DDBJ databases">
        <title>Erythrobacter sediminis sp. nov., a marine bacterium from a tidal flat of Garorim Bay.</title>
        <authorList>
            <person name="Kim D."/>
            <person name="Yoo Y."/>
            <person name="Kim J.-J."/>
        </authorList>
    </citation>
    <scope>NUCLEOTIDE SEQUENCE [LARGE SCALE GENOMIC DNA]</scope>
    <source>
        <strain evidence="1 2">JGD-13</strain>
    </source>
</reference>
<evidence type="ECO:0000313" key="1">
    <source>
        <dbReference type="EMBL" id="MBH5323305.1"/>
    </source>
</evidence>
<dbReference type="Pfam" id="PF13809">
    <property type="entry name" value="Tubulin_2"/>
    <property type="match status" value="1"/>
</dbReference>
<accession>A0ABS0N6B3</accession>
<keyword evidence="2" id="KW-1185">Reference proteome</keyword>
<dbReference type="SUPFAM" id="SSF52490">
    <property type="entry name" value="Tubulin nucleotide-binding domain-like"/>
    <property type="match status" value="1"/>
</dbReference>
<sequence>MNIIIGVGGTGAKVVEAVINLAAMGVGPNEMKVGFVDQDESNGNLNRARTVFEAYRRARNSWRGGSAHTIDGTDECPLFKTAIEPLDGDDGLWIPDEKAGATLAGVFGPMNEDKHLFDALFETGGDEESEEQNLDLGQGYRGRPHIGAAAMTLRAEERNPFWDAITEAIKSAGMQGNCRIMLAGSVFGGTGAAGFPTIARIIRDRLREEGITRNVDIGGILMLPYFGFPDPDEDQDQNVARAHEQQVQARGALRHYQHMLGDKGQAEDGEHIFDQLYLIGWNPFFSIDVHSKGSGTQRNPALLPEFLAASAGYRFFETQRLPDEEVTQNITVSARGDYHRIDWDDIPAISGNDEDRKRLHEIVSNFLRFAVAFKFWKPQIDDPSKRKEVRRDQWYKTQQLDRINWDENSPSQALNNFEDALDHAVGWCASIDAYSRRDADNSFELWRVGYPLVEEIDYRRLDLDPHVRPGLNYPEYEQLYTSVATKFDDEKDADMPNVVDLSDNLTQLEVEGDHKNMGRFIAALYEFSDIRPIMASEG</sequence>
<dbReference type="RefSeq" id="WP_197922035.1">
    <property type="nucleotide sequence ID" value="NZ_CAWPTA010000009.1"/>
</dbReference>
<dbReference type="Proteomes" id="UP000602442">
    <property type="component" value="Unassembled WGS sequence"/>
</dbReference>
<gene>
    <name evidence="1" type="ORF">I5L03_12000</name>
</gene>
<evidence type="ECO:0000313" key="2">
    <source>
        <dbReference type="Proteomes" id="UP000602442"/>
    </source>
</evidence>
<dbReference type="InterPro" id="IPR025904">
    <property type="entry name" value="Tubulin-like"/>
</dbReference>